<keyword evidence="2" id="KW-1185">Reference proteome</keyword>
<name>A6DPH2_9BACT</name>
<dbReference type="STRING" id="313628.LNTAR_05819"/>
<reference evidence="1 2" key="1">
    <citation type="journal article" date="2010" name="J. Bacteriol.">
        <title>Genome sequence of Lentisphaera araneosa HTCC2155T, the type species of the order Lentisphaerales in the phylum Lentisphaerae.</title>
        <authorList>
            <person name="Thrash J.C."/>
            <person name="Cho J.C."/>
            <person name="Vergin K.L."/>
            <person name="Morris R.M."/>
            <person name="Giovannoni S.J."/>
        </authorList>
    </citation>
    <scope>NUCLEOTIDE SEQUENCE [LARGE SCALE GENOMIC DNA]</scope>
    <source>
        <strain evidence="1 2">HTCC2155</strain>
    </source>
</reference>
<dbReference type="AlphaFoldDB" id="A6DPH2"/>
<gene>
    <name evidence="1" type="ORF">LNTAR_05819</name>
</gene>
<organism evidence="1 2">
    <name type="scientific">Lentisphaera araneosa HTCC2155</name>
    <dbReference type="NCBI Taxonomy" id="313628"/>
    <lineage>
        <taxon>Bacteria</taxon>
        <taxon>Pseudomonadati</taxon>
        <taxon>Lentisphaerota</taxon>
        <taxon>Lentisphaeria</taxon>
        <taxon>Lentisphaerales</taxon>
        <taxon>Lentisphaeraceae</taxon>
        <taxon>Lentisphaera</taxon>
    </lineage>
</organism>
<proteinExistence type="predicted"/>
<sequence length="72" mass="8067">MEITLTPDYCCGGGHCGPMPGYFYECPHCGTETQARTGFELEEGDELKCCLCKESIKAIKKKSNFKFEFSLD</sequence>
<dbReference type="Proteomes" id="UP000004947">
    <property type="component" value="Unassembled WGS sequence"/>
</dbReference>
<dbReference type="RefSeq" id="WP_007279754.1">
    <property type="nucleotide sequence ID" value="NZ_ABCK01000016.1"/>
</dbReference>
<dbReference type="OrthoDB" id="9813321at2"/>
<accession>A6DPH2</accession>
<evidence type="ECO:0000313" key="1">
    <source>
        <dbReference type="EMBL" id="EDM26468.1"/>
    </source>
</evidence>
<dbReference type="EMBL" id="ABCK01000016">
    <property type="protein sequence ID" value="EDM26468.1"/>
    <property type="molecule type" value="Genomic_DNA"/>
</dbReference>
<evidence type="ECO:0000313" key="2">
    <source>
        <dbReference type="Proteomes" id="UP000004947"/>
    </source>
</evidence>
<protein>
    <submittedName>
        <fullName evidence="1">Uncharacterized protein</fullName>
    </submittedName>
</protein>
<comment type="caution">
    <text evidence="1">The sequence shown here is derived from an EMBL/GenBank/DDBJ whole genome shotgun (WGS) entry which is preliminary data.</text>
</comment>